<accession>A0A1B9IC89</accession>
<keyword evidence="7" id="KW-1185">Reference proteome</keyword>
<feature type="domain" description="C2H2-type" evidence="4">
    <location>
        <begin position="205"/>
        <end position="228"/>
    </location>
</feature>
<dbReference type="EMBL" id="KI894007">
    <property type="protein sequence ID" value="OCF53229.1"/>
    <property type="molecule type" value="Genomic_DNA"/>
</dbReference>
<dbReference type="PROSITE" id="PS00028">
    <property type="entry name" value="ZINC_FINGER_C2H2_1"/>
    <property type="match status" value="3"/>
</dbReference>
<feature type="domain" description="C2H2-type" evidence="4">
    <location>
        <begin position="312"/>
        <end position="337"/>
    </location>
</feature>
<evidence type="ECO:0000313" key="6">
    <source>
        <dbReference type="EMBL" id="WWC66890.1"/>
    </source>
</evidence>
<reference evidence="5" key="3">
    <citation type="submission" date="2016-07" db="EMBL/GenBank/DDBJ databases">
        <title>Evolution of pathogenesis and genome organization in the Tremellales.</title>
        <authorList>
            <person name="Cuomo C."/>
            <person name="Litvintseva A."/>
            <person name="Heitman J."/>
            <person name="Chen Y."/>
            <person name="Sun S."/>
            <person name="Springer D."/>
            <person name="Dromer F."/>
            <person name="Young S."/>
            <person name="Zeng Q."/>
            <person name="Chapman S."/>
            <person name="Gujja S."/>
            <person name="Saif S."/>
            <person name="Birren B."/>
        </authorList>
    </citation>
    <scope>NUCLEOTIDE SEQUENCE</scope>
    <source>
        <strain evidence="5">CBS 10737</strain>
    </source>
</reference>
<evidence type="ECO:0000259" key="4">
    <source>
        <dbReference type="PROSITE" id="PS50157"/>
    </source>
</evidence>
<evidence type="ECO:0000256" key="1">
    <source>
        <dbReference type="PROSITE-ProRule" id="PRU00042"/>
    </source>
</evidence>
<organism evidence="5">
    <name type="scientific">Kwoniella pini CBS 10737</name>
    <dbReference type="NCBI Taxonomy" id="1296096"/>
    <lineage>
        <taxon>Eukaryota</taxon>
        <taxon>Fungi</taxon>
        <taxon>Dikarya</taxon>
        <taxon>Basidiomycota</taxon>
        <taxon>Agaricomycotina</taxon>
        <taxon>Tremellomycetes</taxon>
        <taxon>Tremellales</taxon>
        <taxon>Cryptococcaceae</taxon>
        <taxon>Kwoniella</taxon>
    </lineage>
</organism>
<dbReference type="InterPro" id="IPR013087">
    <property type="entry name" value="Znf_C2H2_type"/>
</dbReference>
<protein>
    <recommendedName>
        <fullName evidence="4">C2H2-type domain-containing protein</fullName>
    </recommendedName>
</protein>
<dbReference type="AlphaFoldDB" id="A0A1B9IC89"/>
<evidence type="ECO:0000256" key="3">
    <source>
        <dbReference type="SAM" id="SignalP"/>
    </source>
</evidence>
<proteinExistence type="predicted"/>
<dbReference type="STRING" id="1296096.A0A1B9IC89"/>
<evidence type="ECO:0000256" key="2">
    <source>
        <dbReference type="SAM" id="MobiDB-lite"/>
    </source>
</evidence>
<keyword evidence="1" id="KW-0862">Zinc</keyword>
<reference evidence="5" key="1">
    <citation type="submission" date="2013-07" db="EMBL/GenBank/DDBJ databases">
        <title>The Genome Sequence of Cryptococcus pinus CBS10737.</title>
        <authorList>
            <consortium name="The Broad Institute Genome Sequencing Platform"/>
            <person name="Cuomo C."/>
            <person name="Litvintseva A."/>
            <person name="Chen Y."/>
            <person name="Heitman J."/>
            <person name="Sun S."/>
            <person name="Springer D."/>
            <person name="Dromer F."/>
            <person name="Young S.K."/>
            <person name="Zeng Q."/>
            <person name="Gargeya S."/>
            <person name="Fitzgerald M."/>
            <person name="Abouelleil A."/>
            <person name="Alvarado L."/>
            <person name="Berlin A.M."/>
            <person name="Chapman S.B."/>
            <person name="Dewar J."/>
            <person name="Goldberg J."/>
            <person name="Griggs A."/>
            <person name="Gujja S."/>
            <person name="Hansen M."/>
            <person name="Howarth C."/>
            <person name="Imamovic A."/>
            <person name="Larimer J."/>
            <person name="McCowan C."/>
            <person name="Murphy C."/>
            <person name="Pearson M."/>
            <person name="Priest M."/>
            <person name="Roberts A."/>
            <person name="Saif S."/>
            <person name="Shea T."/>
            <person name="Sykes S."/>
            <person name="Wortman J."/>
            <person name="Nusbaum C."/>
            <person name="Birren B."/>
        </authorList>
    </citation>
    <scope>NUCLEOTIDE SEQUENCE [LARGE SCALE GENOMIC DNA]</scope>
    <source>
        <strain evidence="5">CBS 10737</strain>
    </source>
</reference>
<dbReference type="KEGG" id="kpin:30168899"/>
<dbReference type="Gene3D" id="3.30.160.60">
    <property type="entry name" value="Classic Zinc Finger"/>
    <property type="match status" value="1"/>
</dbReference>
<feature type="signal peptide" evidence="3">
    <location>
        <begin position="1"/>
        <end position="16"/>
    </location>
</feature>
<evidence type="ECO:0000313" key="5">
    <source>
        <dbReference type="EMBL" id="OCF53229.1"/>
    </source>
</evidence>
<dbReference type="PROSITE" id="PS50157">
    <property type="entry name" value="ZINC_FINGER_C2H2_2"/>
    <property type="match status" value="2"/>
</dbReference>
<dbReference type="GO" id="GO:0008270">
    <property type="term" value="F:zinc ion binding"/>
    <property type="evidence" value="ECO:0007669"/>
    <property type="project" value="UniProtKB-KW"/>
</dbReference>
<reference evidence="6" key="2">
    <citation type="submission" date="2013-07" db="EMBL/GenBank/DDBJ databases">
        <authorList>
            <consortium name="The Broad Institute Genome Sequencing Platform"/>
            <person name="Cuomo C."/>
            <person name="Litvintseva A."/>
            <person name="Chen Y."/>
            <person name="Heitman J."/>
            <person name="Sun S."/>
            <person name="Springer D."/>
            <person name="Dromer F."/>
            <person name="Young S.K."/>
            <person name="Zeng Q."/>
            <person name="Gargeya S."/>
            <person name="Fitzgerald M."/>
            <person name="Abouelleil A."/>
            <person name="Alvarado L."/>
            <person name="Berlin A.M."/>
            <person name="Chapman S.B."/>
            <person name="Dewar J."/>
            <person name="Goldberg J."/>
            <person name="Griggs A."/>
            <person name="Gujja S."/>
            <person name="Hansen M."/>
            <person name="Howarth C."/>
            <person name="Imamovic A."/>
            <person name="Larimer J."/>
            <person name="McCowan C."/>
            <person name="Murphy C."/>
            <person name="Pearson M."/>
            <person name="Priest M."/>
            <person name="Roberts A."/>
            <person name="Saif S."/>
            <person name="Shea T."/>
            <person name="Sykes S."/>
            <person name="Wortman J."/>
            <person name="Nusbaum C."/>
            <person name="Birren B."/>
        </authorList>
    </citation>
    <scope>NUCLEOTIDE SEQUENCE</scope>
    <source>
        <strain evidence="6">CBS 10737</strain>
    </source>
</reference>
<feature type="region of interest" description="Disordered" evidence="2">
    <location>
        <begin position="110"/>
        <end position="139"/>
    </location>
</feature>
<dbReference type="Proteomes" id="UP000094020">
    <property type="component" value="Chromosome 1"/>
</dbReference>
<dbReference type="OrthoDB" id="2565094at2759"/>
<dbReference type="RefSeq" id="XP_019014448.1">
    <property type="nucleotide sequence ID" value="XM_019152310.1"/>
</dbReference>
<dbReference type="SMART" id="SM00355">
    <property type="entry name" value="ZnF_C2H2"/>
    <property type="match status" value="4"/>
</dbReference>
<feature type="compositionally biased region" description="Basic and acidic residues" evidence="2">
    <location>
        <begin position="115"/>
        <end position="136"/>
    </location>
</feature>
<evidence type="ECO:0000313" key="7">
    <source>
        <dbReference type="Proteomes" id="UP000094020"/>
    </source>
</evidence>
<reference evidence="6" key="4">
    <citation type="submission" date="2024-02" db="EMBL/GenBank/DDBJ databases">
        <title>Comparative genomics of Cryptococcus and Kwoniella reveals pathogenesis evolution and contrasting modes of karyotype evolution via chromosome fusion or intercentromeric recombination.</title>
        <authorList>
            <person name="Coelho M.A."/>
            <person name="David-Palma M."/>
            <person name="Shea T."/>
            <person name="Bowers K."/>
            <person name="McGinley-Smith S."/>
            <person name="Mohammad A.W."/>
            <person name="Gnirke A."/>
            <person name="Yurkov A.M."/>
            <person name="Nowrousian M."/>
            <person name="Sun S."/>
            <person name="Cuomo C.A."/>
            <person name="Heitman J."/>
        </authorList>
    </citation>
    <scope>NUCLEOTIDE SEQUENCE</scope>
    <source>
        <strain evidence="6">CBS 10737</strain>
    </source>
</reference>
<keyword evidence="1" id="KW-0479">Metal-binding</keyword>
<keyword evidence="1" id="KW-0863">Zinc-finger</keyword>
<sequence>MIIEITLLLLLILIEAPLNDKEMKCDCTCKCGKKNYIPSKYPLVFQEDDLNVKEKQDEENNNIVKDFDSEEPEYVGQGYEQEWEEVNRGSNPQPSYGRKLRSHKPLVLSGGSLSRYEKGRDHSNRPKPPHLDRPVPDKQSFVLGRQKKRNRDDLWCDHCQRSLVDLVALQQHNFALHPKVPIMSRSRYDIQQARSVTPIFDFSAYICEVCQEEFITSNSLYQHKAMQHPWAVFCSDCLTDFDNATDAQDHYHFIHNTEWKKPRQIQHILDTIKGSPDRGHATAHLPANQSHGRSVALDRPLVFPTHTIQTYYNCNECKMVFGDPKELERHKATPLMHGCRIYQEEDFPPLGAEFNEITKKSTSQVNAISEEFDRSHPNNWSMPNYTMDEKEPATIEKVWTPQARLSPETVPPDDGSSESLFSLENTIQQGAAFKTYNSNDTTGPMAVKDFDMQDSHRNAFIANESGVMQPVDQLPQNSSPRPTPVDTEALNEFALLQNNAETPEARASRRDAITTDDERNIGHITTLTDPKESKVSTDLEIITSKHVSQTVPNNIQLIPYARAALASASRITEYPPADGSSAVTSDVYELSPELQPKVIGGIECHVPSFFFSTTPSISPSSEALSEALSHTSTSELTLSGTSNSSSMSNSLIIQDGQDDTAQEVIEFAHSEIRQNISLDLGSIENGNRPKVKTRALTARQARLLRQSNNGRKETFVTPAQRELYARRDKEKKQIKAPLQPIFDSEWSRIELSPTVGLTGGQGGRIIKESAWDRGIRETEERNMMIAAGRGEVDYGGW</sequence>
<dbReference type="EMBL" id="CP144519">
    <property type="protein sequence ID" value="WWC66890.1"/>
    <property type="molecule type" value="Genomic_DNA"/>
</dbReference>
<dbReference type="GeneID" id="30168899"/>
<feature type="chain" id="PRO_5008628511" description="C2H2-type domain-containing protein" evidence="3">
    <location>
        <begin position="17"/>
        <end position="797"/>
    </location>
</feature>
<gene>
    <name evidence="5" type="ORF">I206_00530</name>
    <name evidence="6" type="ORF">I206_100797</name>
</gene>
<name>A0A1B9IC89_9TREE</name>
<keyword evidence="3" id="KW-0732">Signal</keyword>